<comment type="caution">
    <text evidence="1">The sequence shown here is derived from an EMBL/GenBank/DDBJ whole genome shotgun (WGS) entry which is preliminary data.</text>
</comment>
<dbReference type="EMBL" id="MFLL01000013">
    <property type="protein sequence ID" value="OGG69402.1"/>
    <property type="molecule type" value="Genomic_DNA"/>
</dbReference>
<accession>A0A1F6E8A3</accession>
<gene>
    <name evidence="1" type="ORF">A3C20_03625</name>
</gene>
<sequence length="88" mass="9696">MVPQIDLRAQREDKMIISCTVQGHGVIEVDSAADPATLDADQAVIALDFLIRGMSQTDIAAALKANDAKGRRMRQYTDHIHQLQHQTA</sequence>
<dbReference type="Proteomes" id="UP000176914">
    <property type="component" value="Unassembled WGS sequence"/>
</dbReference>
<proteinExistence type="predicted"/>
<evidence type="ECO:0000313" key="2">
    <source>
        <dbReference type="Proteomes" id="UP000176914"/>
    </source>
</evidence>
<organism evidence="1 2">
    <name type="scientific">Candidatus Kaiserbacteria bacterium RIFCSPHIGHO2_02_FULL_55_25</name>
    <dbReference type="NCBI Taxonomy" id="1798498"/>
    <lineage>
        <taxon>Bacteria</taxon>
        <taxon>Candidatus Kaiseribacteriota</taxon>
    </lineage>
</organism>
<evidence type="ECO:0000313" key="1">
    <source>
        <dbReference type="EMBL" id="OGG69402.1"/>
    </source>
</evidence>
<reference evidence="1 2" key="1">
    <citation type="journal article" date="2016" name="Nat. Commun.">
        <title>Thousands of microbial genomes shed light on interconnected biogeochemical processes in an aquifer system.</title>
        <authorList>
            <person name="Anantharaman K."/>
            <person name="Brown C.T."/>
            <person name="Hug L.A."/>
            <person name="Sharon I."/>
            <person name="Castelle C.J."/>
            <person name="Probst A.J."/>
            <person name="Thomas B.C."/>
            <person name="Singh A."/>
            <person name="Wilkins M.J."/>
            <person name="Karaoz U."/>
            <person name="Brodie E.L."/>
            <person name="Williams K.H."/>
            <person name="Hubbard S.S."/>
            <person name="Banfield J.F."/>
        </authorList>
    </citation>
    <scope>NUCLEOTIDE SEQUENCE [LARGE SCALE GENOMIC DNA]</scope>
</reference>
<protein>
    <submittedName>
        <fullName evidence="1">Uncharacterized protein</fullName>
    </submittedName>
</protein>
<name>A0A1F6E8A3_9BACT</name>
<dbReference type="AlphaFoldDB" id="A0A1F6E8A3"/>